<dbReference type="InParanoid" id="W3WNE8"/>
<dbReference type="PANTHER" id="PTHR33112:SF16">
    <property type="entry name" value="HETEROKARYON INCOMPATIBILITY DOMAIN-CONTAINING PROTEIN"/>
    <property type="match status" value="1"/>
</dbReference>
<accession>W3WNE8</accession>
<gene>
    <name evidence="1" type="ORF">PFICI_12248</name>
</gene>
<evidence type="ECO:0000313" key="1">
    <source>
        <dbReference type="EMBL" id="ETS75304.1"/>
    </source>
</evidence>
<dbReference type="HOGENOM" id="CLU_1540591_0_0_1"/>
<dbReference type="EMBL" id="KI912118">
    <property type="protein sequence ID" value="ETS75304.1"/>
    <property type="molecule type" value="Genomic_DNA"/>
</dbReference>
<proteinExistence type="predicted"/>
<protein>
    <submittedName>
        <fullName evidence="1">Uncharacterized protein</fullName>
    </submittedName>
</protein>
<sequence>MRNAQQEEIPGQALAQIWRPVVNAFTATGITKPTDRLIALYGVGSRIKRVCGWPYVAGMFLKNLQSQLCWKVTEESKSTRPETPIAPTWSWASISSPVNMMPQWELIERDETGEGPQAGDLNKQYLCDVLSIEPGTSAAENSGHTSSATLHVSCHLVPATIFESQPLSLRFNPV</sequence>
<evidence type="ECO:0000313" key="2">
    <source>
        <dbReference type="Proteomes" id="UP000030651"/>
    </source>
</evidence>
<reference evidence="2" key="1">
    <citation type="journal article" date="2015" name="BMC Genomics">
        <title>Genomic and transcriptomic analysis of the endophytic fungus Pestalotiopsis fici reveals its lifestyle and high potential for synthesis of natural products.</title>
        <authorList>
            <person name="Wang X."/>
            <person name="Zhang X."/>
            <person name="Liu L."/>
            <person name="Xiang M."/>
            <person name="Wang W."/>
            <person name="Sun X."/>
            <person name="Che Y."/>
            <person name="Guo L."/>
            <person name="Liu G."/>
            <person name="Guo L."/>
            <person name="Wang C."/>
            <person name="Yin W.B."/>
            <person name="Stadler M."/>
            <person name="Zhang X."/>
            <person name="Liu X."/>
        </authorList>
    </citation>
    <scope>NUCLEOTIDE SEQUENCE [LARGE SCALE GENOMIC DNA]</scope>
    <source>
        <strain evidence="2">W106-1 / CGMCC3.15140</strain>
    </source>
</reference>
<dbReference type="RefSeq" id="XP_007839020.1">
    <property type="nucleotide sequence ID" value="XM_007840829.1"/>
</dbReference>
<dbReference type="KEGG" id="pfy:PFICI_12248"/>
<dbReference type="GeneID" id="19277261"/>
<name>W3WNE8_PESFW</name>
<keyword evidence="2" id="KW-1185">Reference proteome</keyword>
<organism evidence="1 2">
    <name type="scientific">Pestalotiopsis fici (strain W106-1 / CGMCC3.15140)</name>
    <dbReference type="NCBI Taxonomy" id="1229662"/>
    <lineage>
        <taxon>Eukaryota</taxon>
        <taxon>Fungi</taxon>
        <taxon>Dikarya</taxon>
        <taxon>Ascomycota</taxon>
        <taxon>Pezizomycotina</taxon>
        <taxon>Sordariomycetes</taxon>
        <taxon>Xylariomycetidae</taxon>
        <taxon>Amphisphaeriales</taxon>
        <taxon>Sporocadaceae</taxon>
        <taxon>Pestalotiopsis</taxon>
    </lineage>
</organism>
<dbReference type="AlphaFoldDB" id="W3WNE8"/>
<dbReference type="OrthoDB" id="5362512at2759"/>
<dbReference type="Proteomes" id="UP000030651">
    <property type="component" value="Unassembled WGS sequence"/>
</dbReference>
<dbReference type="STRING" id="1229662.W3WNE8"/>
<dbReference type="PANTHER" id="PTHR33112">
    <property type="entry name" value="DOMAIN PROTEIN, PUTATIVE-RELATED"/>
    <property type="match status" value="1"/>
</dbReference>